<sequence length="164" mass="18157">MSYTRPSANSFFEKIRRLLTVNPESNTGVPITGTYRTPAPGSQPKTYVHPLTKHSDLAQNYYFGRDARRNFPRLAVYTQNDVAKLIVASNLKSISAGGGGSNESTQVATIPEDLSLTEVIAFGPALYSHEKLPPIPGRPSYKWKKSEDDVETQPGTYWPIQNIT</sequence>
<dbReference type="PIRSF" id="PIRSF022976">
    <property type="entry name" value="NADH_Oxi_21kDa"/>
    <property type="match status" value="1"/>
</dbReference>
<dbReference type="PANTHER" id="PTHR37325:SF1">
    <property type="entry name" value="OXIDOREDUCTASE 21 KDA SUBUNIT, PUTATIVE (AFU_ORTHOLOGUE AFUA_4G05910)-RELATED"/>
    <property type="match status" value="1"/>
</dbReference>
<comment type="caution">
    <text evidence="1">The sequence shown here is derived from an EMBL/GenBank/DDBJ whole genome shotgun (WGS) entry which is preliminary data.</text>
</comment>
<evidence type="ECO:0000313" key="1">
    <source>
        <dbReference type="EMBL" id="GBB89704.1"/>
    </source>
</evidence>
<name>A0A2Z6QWT5_9GLOM</name>
<dbReference type="PANTHER" id="PTHR37325">
    <property type="entry name" value="OXIDOREDUCTASE 21 KDA SUBUNIT, PUTATIVE (AFU_ORTHOLOGUE AFUA_4G05910)-RELATED"/>
    <property type="match status" value="1"/>
</dbReference>
<evidence type="ECO:0000313" key="3">
    <source>
        <dbReference type="Proteomes" id="UP000247702"/>
    </source>
</evidence>
<dbReference type="InterPro" id="IPR016813">
    <property type="entry name" value="NADH_Ub_cplx-1_21kDa"/>
</dbReference>
<evidence type="ECO:0000313" key="2">
    <source>
        <dbReference type="EMBL" id="GES78364.1"/>
    </source>
</evidence>
<proteinExistence type="predicted"/>
<accession>A0A2Z6QWT5</accession>
<reference evidence="1 3" key="1">
    <citation type="submission" date="2017-11" db="EMBL/GenBank/DDBJ databases">
        <title>The genome of Rhizophagus clarus HR1 reveals common genetic basis of auxotrophy among arbuscular mycorrhizal fungi.</title>
        <authorList>
            <person name="Kobayashi Y."/>
        </authorList>
    </citation>
    <scope>NUCLEOTIDE SEQUENCE [LARGE SCALE GENOMIC DNA]</scope>
    <source>
        <strain evidence="1 3">HR1</strain>
    </source>
</reference>
<dbReference type="OrthoDB" id="2093493at2759"/>
<dbReference type="Proteomes" id="UP000615446">
    <property type="component" value="Unassembled WGS sequence"/>
</dbReference>
<dbReference type="STRING" id="94130.A0A2Z6QWT5"/>
<dbReference type="Proteomes" id="UP000247702">
    <property type="component" value="Unassembled WGS sequence"/>
</dbReference>
<dbReference type="CDD" id="cd22849">
    <property type="entry name" value="NuzM"/>
    <property type="match status" value="1"/>
</dbReference>
<keyword evidence="3" id="KW-1185">Reference proteome</keyword>
<protein>
    <submittedName>
        <fullName evidence="2">21 kDa subunit of NADH dehydrogenase</fullName>
    </submittedName>
</protein>
<reference evidence="2" key="2">
    <citation type="submission" date="2019-10" db="EMBL/GenBank/DDBJ databases">
        <title>Conservation and host-specific expression of non-tandemly repeated heterogenous ribosome RNA gene in arbuscular mycorrhizal fungi.</title>
        <authorList>
            <person name="Maeda T."/>
            <person name="Kobayashi Y."/>
            <person name="Nakagawa T."/>
            <person name="Ezawa T."/>
            <person name="Yamaguchi K."/>
            <person name="Bino T."/>
            <person name="Nishimoto Y."/>
            <person name="Shigenobu S."/>
            <person name="Kawaguchi M."/>
        </authorList>
    </citation>
    <scope>NUCLEOTIDE SEQUENCE</scope>
    <source>
        <strain evidence="2">HR1</strain>
    </source>
</reference>
<dbReference type="EMBL" id="BLAL01000037">
    <property type="protein sequence ID" value="GES78364.1"/>
    <property type="molecule type" value="Genomic_DNA"/>
</dbReference>
<dbReference type="AlphaFoldDB" id="A0A2Z6QWT5"/>
<gene>
    <name evidence="2" type="ORF">RCL2_000566900</name>
    <name evidence="1" type="ORF">RclHR1_01650011</name>
</gene>
<organism evidence="1 3">
    <name type="scientific">Rhizophagus clarus</name>
    <dbReference type="NCBI Taxonomy" id="94130"/>
    <lineage>
        <taxon>Eukaryota</taxon>
        <taxon>Fungi</taxon>
        <taxon>Fungi incertae sedis</taxon>
        <taxon>Mucoromycota</taxon>
        <taxon>Glomeromycotina</taxon>
        <taxon>Glomeromycetes</taxon>
        <taxon>Glomerales</taxon>
        <taxon>Glomeraceae</taxon>
        <taxon>Rhizophagus</taxon>
    </lineage>
</organism>
<dbReference type="EMBL" id="BEXD01000724">
    <property type="protein sequence ID" value="GBB89704.1"/>
    <property type="molecule type" value="Genomic_DNA"/>
</dbReference>